<name>C5LAD2_PERM5</name>
<dbReference type="OrthoDB" id="10288780at2759"/>
<comment type="subcellular location">
    <subcellularLocation>
        <location evidence="3">Peroxisome membrane</location>
    </subcellularLocation>
</comment>
<gene>
    <name evidence="4" type="ORF">Pmar_PMAR006159</name>
</gene>
<evidence type="ECO:0000313" key="4">
    <source>
        <dbReference type="EMBL" id="EER06388.1"/>
    </source>
</evidence>
<keyword evidence="2" id="KW-0576">Peroxisome</keyword>
<dbReference type="RefSeq" id="XP_002774572.1">
    <property type="nucleotide sequence ID" value="XM_002774526.1"/>
</dbReference>
<dbReference type="GO" id="GO:0016559">
    <property type="term" value="P:peroxisome fission"/>
    <property type="evidence" value="ECO:0007669"/>
    <property type="project" value="InterPro"/>
</dbReference>
<evidence type="ECO:0000256" key="1">
    <source>
        <dbReference type="ARBA" id="ARBA00023136"/>
    </source>
</evidence>
<protein>
    <submittedName>
        <fullName evidence="4">Uncharacterized protein</fullName>
    </submittedName>
</protein>
<keyword evidence="1" id="KW-0472">Membrane</keyword>
<dbReference type="Pfam" id="PF05648">
    <property type="entry name" value="PEX11"/>
    <property type="match status" value="1"/>
</dbReference>
<organism evidence="5">
    <name type="scientific">Perkinsus marinus (strain ATCC 50983 / TXsc)</name>
    <dbReference type="NCBI Taxonomy" id="423536"/>
    <lineage>
        <taxon>Eukaryota</taxon>
        <taxon>Sar</taxon>
        <taxon>Alveolata</taxon>
        <taxon>Perkinsozoa</taxon>
        <taxon>Perkinsea</taxon>
        <taxon>Perkinsida</taxon>
        <taxon>Perkinsidae</taxon>
        <taxon>Perkinsus</taxon>
    </lineage>
</organism>
<accession>C5LAD2</accession>
<reference evidence="4 5" key="1">
    <citation type="submission" date="2008-07" db="EMBL/GenBank/DDBJ databases">
        <authorList>
            <person name="El-Sayed N."/>
            <person name="Caler E."/>
            <person name="Inman J."/>
            <person name="Amedeo P."/>
            <person name="Hass B."/>
            <person name="Wortman J."/>
        </authorList>
    </citation>
    <scope>NUCLEOTIDE SEQUENCE [LARGE SCALE GENOMIC DNA]</scope>
    <source>
        <strain evidence="5">ATCC 50983 / TXsc</strain>
    </source>
</reference>
<evidence type="ECO:0000256" key="2">
    <source>
        <dbReference type="ARBA" id="ARBA00023140"/>
    </source>
</evidence>
<evidence type="ECO:0000256" key="3">
    <source>
        <dbReference type="ARBA" id="ARBA00046271"/>
    </source>
</evidence>
<keyword evidence="5" id="KW-1185">Reference proteome</keyword>
<dbReference type="InParanoid" id="C5LAD2"/>
<sequence length="230" mass="25636">MSQDGSEMDLVPVSLAVVNGQLARMEVKDKLLRGAQYEEIPTLGSTVVLNLHMKILRSYVGWYSSGVDRLKYQGALQTDQDGSRLARWFKELAVIPTIPNEFNKKSEVDRALGVASKSLLLAFLLTDRVLWLQKLGLIRRDSKPVDTLKMCMKFFTLMQLTNFAIAYKKYREQVALQGQAGHDPSIESAQLQLAVKSLLLAVQGLHNSGWFETHDSFVGALGVVTCGMDM</sequence>
<evidence type="ECO:0000313" key="5">
    <source>
        <dbReference type="Proteomes" id="UP000007800"/>
    </source>
</evidence>
<dbReference type="InterPro" id="IPR008733">
    <property type="entry name" value="PEX11"/>
</dbReference>
<proteinExistence type="predicted"/>
<dbReference type="AlphaFoldDB" id="C5LAD2"/>
<dbReference type="GeneID" id="9065502"/>
<dbReference type="EMBL" id="GG680729">
    <property type="protein sequence ID" value="EER06388.1"/>
    <property type="molecule type" value="Genomic_DNA"/>
</dbReference>
<dbReference type="GO" id="GO:0005778">
    <property type="term" value="C:peroxisomal membrane"/>
    <property type="evidence" value="ECO:0007669"/>
    <property type="project" value="UniProtKB-SubCell"/>
</dbReference>
<dbReference type="Proteomes" id="UP000007800">
    <property type="component" value="Unassembled WGS sequence"/>
</dbReference>